<accession>A0A150HIC5</accession>
<keyword evidence="1" id="KW-0812">Transmembrane</keyword>
<dbReference type="RefSeq" id="WP_061681096.1">
    <property type="nucleotide sequence ID" value="NZ_LRAD01000004.1"/>
</dbReference>
<protein>
    <submittedName>
        <fullName evidence="2">Uncharacterized protein</fullName>
    </submittedName>
</protein>
<feature type="transmembrane region" description="Helical" evidence="1">
    <location>
        <begin position="27"/>
        <end position="48"/>
    </location>
</feature>
<dbReference type="EMBL" id="LRAD01000004">
    <property type="protein sequence ID" value="KXZ61913.1"/>
    <property type="molecule type" value="Genomic_DNA"/>
</dbReference>
<keyword evidence="1" id="KW-1133">Transmembrane helix</keyword>
<feature type="transmembrane region" description="Helical" evidence="1">
    <location>
        <begin position="101"/>
        <end position="125"/>
    </location>
</feature>
<reference evidence="2 3" key="1">
    <citation type="submission" date="2016-01" db="EMBL/GenBank/DDBJ databases">
        <title>Draft genome sequences of Microbacterium laevaniformans LCDC 91-0039 and the type strain of Microbacterium hominis LCDC 84-209.</title>
        <authorList>
            <person name="Bernier A.-M."/>
            <person name="Bernard K."/>
        </authorList>
    </citation>
    <scope>NUCLEOTIDE SEQUENCE [LARGE SCALE GENOMIC DNA]</scope>
    <source>
        <strain evidence="2 3">LCDC 91-0039</strain>
    </source>
</reference>
<evidence type="ECO:0000313" key="3">
    <source>
        <dbReference type="Proteomes" id="UP000075357"/>
    </source>
</evidence>
<dbReference type="AlphaFoldDB" id="A0A150HIC5"/>
<dbReference type="PATRIC" id="fig|36807.3.peg.122"/>
<organism evidence="2 3">
    <name type="scientific">Microbacterium laevaniformans</name>
    <dbReference type="NCBI Taxonomy" id="36807"/>
    <lineage>
        <taxon>Bacteria</taxon>
        <taxon>Bacillati</taxon>
        <taxon>Actinomycetota</taxon>
        <taxon>Actinomycetes</taxon>
        <taxon>Micrococcales</taxon>
        <taxon>Microbacteriaceae</taxon>
        <taxon>Microbacterium</taxon>
    </lineage>
</organism>
<feature type="transmembrane region" description="Helical" evidence="1">
    <location>
        <begin position="177"/>
        <end position="202"/>
    </location>
</feature>
<feature type="transmembrane region" description="Helical" evidence="1">
    <location>
        <begin position="60"/>
        <end position="81"/>
    </location>
</feature>
<keyword evidence="1" id="KW-0472">Membrane</keyword>
<evidence type="ECO:0000313" key="2">
    <source>
        <dbReference type="EMBL" id="KXZ61913.1"/>
    </source>
</evidence>
<keyword evidence="3" id="KW-1185">Reference proteome</keyword>
<feature type="transmembrane region" description="Helical" evidence="1">
    <location>
        <begin position="137"/>
        <end position="156"/>
    </location>
</feature>
<evidence type="ECO:0000256" key="1">
    <source>
        <dbReference type="SAM" id="Phobius"/>
    </source>
</evidence>
<dbReference type="Proteomes" id="UP000075357">
    <property type="component" value="Unassembled WGS sequence"/>
</dbReference>
<comment type="caution">
    <text evidence="2">The sequence shown here is derived from an EMBL/GenBank/DDBJ whole genome shotgun (WGS) entry which is preliminary data.</text>
</comment>
<sequence length="213" mass="22199">MTAAEPARLPAEADRAPAPSLRVEAEALLAAAIAAVLGGVVGLIIGPLGVGVRLWGDASIAGWAAAGAGLAAAVSSALGYWRARTTDGQEWRRRIASWRYVVSTASVVIAHGALAMIGTVALFAVLSRAFIDVELTAFWTTVLAATATGLSGWLSYLSASRMIVGGPWIVRRTPRAYFLASWAFLAGLVIWIALSATGYFGLMVVADQTDPRS</sequence>
<name>A0A150HIC5_9MICO</name>
<gene>
    <name evidence="2" type="ORF">Mlaev_00120</name>
</gene>
<proteinExistence type="predicted"/>